<protein>
    <recommendedName>
        <fullName evidence="3">Methyltransferase-domain-containing protein</fullName>
    </recommendedName>
</protein>
<evidence type="ECO:0008006" key="3">
    <source>
        <dbReference type="Google" id="ProtNLM"/>
    </source>
</evidence>
<dbReference type="Pfam" id="PF10294">
    <property type="entry name" value="Methyltransf_16"/>
    <property type="match status" value="1"/>
</dbReference>
<comment type="caution">
    <text evidence="1">The sequence shown here is derived from an EMBL/GenBank/DDBJ whole genome shotgun (WGS) entry which is preliminary data.</text>
</comment>
<dbReference type="GO" id="GO:0005634">
    <property type="term" value="C:nucleus"/>
    <property type="evidence" value="ECO:0007669"/>
    <property type="project" value="TreeGrafter"/>
</dbReference>
<dbReference type="InterPro" id="IPR029063">
    <property type="entry name" value="SAM-dependent_MTases_sf"/>
</dbReference>
<dbReference type="Proteomes" id="UP001383192">
    <property type="component" value="Unassembled WGS sequence"/>
</dbReference>
<dbReference type="GO" id="GO:0005737">
    <property type="term" value="C:cytoplasm"/>
    <property type="evidence" value="ECO:0007669"/>
    <property type="project" value="TreeGrafter"/>
</dbReference>
<keyword evidence="2" id="KW-1185">Reference proteome</keyword>
<dbReference type="GO" id="GO:0008757">
    <property type="term" value="F:S-adenosylmethionine-dependent methyltransferase activity"/>
    <property type="evidence" value="ECO:0007669"/>
    <property type="project" value="UniProtKB-ARBA"/>
</dbReference>
<gene>
    <name evidence="1" type="ORF">VNI00_000565</name>
</gene>
<name>A0AAW0EBQ1_9AGAR</name>
<evidence type="ECO:0000313" key="2">
    <source>
        <dbReference type="Proteomes" id="UP001383192"/>
    </source>
</evidence>
<dbReference type="PANTHER" id="PTHR14614:SF162">
    <property type="entry name" value="EXPRESSED PROTEIN"/>
    <property type="match status" value="1"/>
</dbReference>
<reference evidence="1 2" key="1">
    <citation type="submission" date="2024-01" db="EMBL/GenBank/DDBJ databases">
        <title>A draft genome for a cacao thread blight-causing isolate of Paramarasmius palmivorus.</title>
        <authorList>
            <person name="Baruah I.K."/>
            <person name="Bukari Y."/>
            <person name="Amoako-Attah I."/>
            <person name="Meinhardt L.W."/>
            <person name="Bailey B.A."/>
            <person name="Cohen S.P."/>
        </authorList>
    </citation>
    <scope>NUCLEOTIDE SEQUENCE [LARGE SCALE GENOMIC DNA]</scope>
    <source>
        <strain evidence="1 2">GH-12</strain>
    </source>
</reference>
<dbReference type="Gene3D" id="3.40.50.150">
    <property type="entry name" value="Vaccinia Virus protein VP39"/>
    <property type="match status" value="1"/>
</dbReference>
<proteinExistence type="predicted"/>
<organism evidence="1 2">
    <name type="scientific">Paramarasmius palmivorus</name>
    <dbReference type="NCBI Taxonomy" id="297713"/>
    <lineage>
        <taxon>Eukaryota</taxon>
        <taxon>Fungi</taxon>
        <taxon>Dikarya</taxon>
        <taxon>Basidiomycota</taxon>
        <taxon>Agaricomycotina</taxon>
        <taxon>Agaricomycetes</taxon>
        <taxon>Agaricomycetidae</taxon>
        <taxon>Agaricales</taxon>
        <taxon>Marasmiineae</taxon>
        <taxon>Marasmiaceae</taxon>
        <taxon>Paramarasmius</taxon>
    </lineage>
</organism>
<dbReference type="PANTHER" id="PTHR14614">
    <property type="entry name" value="HEPATOCELLULAR CARCINOMA-ASSOCIATED ANTIGEN"/>
    <property type="match status" value="1"/>
</dbReference>
<dbReference type="SUPFAM" id="SSF53335">
    <property type="entry name" value="S-adenosyl-L-methionine-dependent methyltransferases"/>
    <property type="match status" value="1"/>
</dbReference>
<dbReference type="AlphaFoldDB" id="A0AAW0EBQ1"/>
<dbReference type="EMBL" id="JAYKXP010000002">
    <property type="protein sequence ID" value="KAK7060832.1"/>
    <property type="molecule type" value="Genomic_DNA"/>
</dbReference>
<accession>A0AAW0EBQ1</accession>
<evidence type="ECO:0000313" key="1">
    <source>
        <dbReference type="EMBL" id="KAK7060832.1"/>
    </source>
</evidence>
<dbReference type="InterPro" id="IPR019410">
    <property type="entry name" value="Methyltransf_16"/>
</dbReference>
<sequence>MFFYISFLRPPPSQALPSSQIKLTPQIANDLRTEPFEGSQDIYFAWQPVTTGSGLQTTKPTKLTTWRQANAYKELVVSPPSGVREGQQWRLILTSEPQNLSIPLHGTTTLGQRPFPVLSMPILFTRQASKSLGKQEQIERIYRFPTLREEVAMRITEQTSFDLDKKIWDSGIGLSSWLVEMCRDTSETTENPTVNDLRNKILSSEPQRIIELGAGTGIVSLALSALRSALLSADEQDLIITTDLPSAMPLLEHNIKINSQLFSTQVTPLAKVLDWDEDLPQYTEVFGSDLDIIVMADVTYNTASFPSLIKTMSSLVHLNRSNKPPVILLGYKERDIAERSLWDMARDIGVQFQQVDQVNGAGGAPIEIWIGSVEPST</sequence>